<organism evidence="1 2">
    <name type="scientific">Ancylostoma ceylanicum</name>
    <dbReference type="NCBI Taxonomy" id="53326"/>
    <lineage>
        <taxon>Eukaryota</taxon>
        <taxon>Metazoa</taxon>
        <taxon>Ecdysozoa</taxon>
        <taxon>Nematoda</taxon>
        <taxon>Chromadorea</taxon>
        <taxon>Rhabditida</taxon>
        <taxon>Rhabditina</taxon>
        <taxon>Rhabditomorpha</taxon>
        <taxon>Strongyloidea</taxon>
        <taxon>Ancylostomatidae</taxon>
        <taxon>Ancylostomatinae</taxon>
        <taxon>Ancylostoma</taxon>
    </lineage>
</organism>
<proteinExistence type="predicted"/>
<evidence type="ECO:0000313" key="2">
    <source>
        <dbReference type="Proteomes" id="UP000024635"/>
    </source>
</evidence>
<dbReference type="Proteomes" id="UP000024635">
    <property type="component" value="Unassembled WGS sequence"/>
</dbReference>
<gene>
    <name evidence="1" type="primary">Acey_s0343.g3061</name>
    <name evidence="1" type="ORF">Y032_0343g3061</name>
</gene>
<dbReference type="AlphaFoldDB" id="A0A016RYP2"/>
<comment type="caution">
    <text evidence="1">The sequence shown here is derived from an EMBL/GenBank/DDBJ whole genome shotgun (WGS) entry which is preliminary data.</text>
</comment>
<accession>A0A016RYP2</accession>
<evidence type="ECO:0000313" key="1">
    <source>
        <dbReference type="EMBL" id="EYB83084.1"/>
    </source>
</evidence>
<protein>
    <submittedName>
        <fullName evidence="1">Uncharacterized protein</fullName>
    </submittedName>
</protein>
<reference evidence="2" key="1">
    <citation type="journal article" date="2015" name="Nat. Genet.">
        <title>The genome and transcriptome of the zoonotic hookworm Ancylostoma ceylanicum identify infection-specific gene families.</title>
        <authorList>
            <person name="Schwarz E.M."/>
            <person name="Hu Y."/>
            <person name="Antoshechkin I."/>
            <person name="Miller M.M."/>
            <person name="Sternberg P.W."/>
            <person name="Aroian R.V."/>
        </authorList>
    </citation>
    <scope>NUCLEOTIDE SEQUENCE</scope>
    <source>
        <strain evidence="2">HY135</strain>
    </source>
</reference>
<keyword evidence="2" id="KW-1185">Reference proteome</keyword>
<dbReference type="EMBL" id="JARK01001679">
    <property type="protein sequence ID" value="EYB83084.1"/>
    <property type="molecule type" value="Genomic_DNA"/>
</dbReference>
<sequence>MDAARQNRRNDTKFTLKHNEVGLEIKRTRSLPHVEDADECSAVGCARVSPGTYCAHPLRQTTDRDSVNWRVEPLRTRRAHGSDPGFSAALNRGFRLVLPVIRCLQ</sequence>
<name>A0A016RYP2_9BILA</name>